<evidence type="ECO:0000313" key="2">
    <source>
        <dbReference type="EMBL" id="TLD41450.1"/>
    </source>
</evidence>
<gene>
    <name evidence="2" type="ORF">JETT_2297</name>
</gene>
<keyword evidence="1" id="KW-1133">Transmembrane helix</keyword>
<sequence>MVTFEAVFHEYLCGKAFLFSGISVRKFYGGCNVCCYCIGLVFRIVLVWYFRKRD</sequence>
<protein>
    <submittedName>
        <fullName evidence="2">Uncharacterized protein</fullName>
    </submittedName>
</protein>
<dbReference type="EMBL" id="SULG01000048">
    <property type="protein sequence ID" value="TLD41450.1"/>
    <property type="molecule type" value="Genomic_DNA"/>
</dbReference>
<name>A0A533QLK0_9BACT</name>
<evidence type="ECO:0000313" key="3">
    <source>
        <dbReference type="Proteomes" id="UP000319783"/>
    </source>
</evidence>
<keyword evidence="1" id="KW-0812">Transmembrane</keyword>
<keyword evidence="1" id="KW-0472">Membrane</keyword>
<reference evidence="2 3" key="1">
    <citation type="submission" date="2019-04" db="EMBL/GenBank/DDBJ databases">
        <title>Genome of a novel bacterium Candidatus Jettenia ecosi reconstructed from metagenome of an anammox bioreactor.</title>
        <authorList>
            <person name="Mardanov A.V."/>
            <person name="Beletsky A.V."/>
            <person name="Ravin N.V."/>
            <person name="Botchkova E.A."/>
            <person name="Litti Y.V."/>
            <person name="Nozhevnikova A.N."/>
        </authorList>
    </citation>
    <scope>NUCLEOTIDE SEQUENCE [LARGE SCALE GENOMIC DNA]</scope>
    <source>
        <strain evidence="2">J2</strain>
    </source>
</reference>
<evidence type="ECO:0000256" key="1">
    <source>
        <dbReference type="SAM" id="Phobius"/>
    </source>
</evidence>
<proteinExistence type="predicted"/>
<comment type="caution">
    <text evidence="2">The sequence shown here is derived from an EMBL/GenBank/DDBJ whole genome shotgun (WGS) entry which is preliminary data.</text>
</comment>
<organism evidence="2 3">
    <name type="scientific">Candidatus Jettenia ecosi</name>
    <dbReference type="NCBI Taxonomy" id="2494326"/>
    <lineage>
        <taxon>Bacteria</taxon>
        <taxon>Pseudomonadati</taxon>
        <taxon>Planctomycetota</taxon>
        <taxon>Candidatus Brocadiia</taxon>
        <taxon>Candidatus Brocadiales</taxon>
        <taxon>Candidatus Brocadiaceae</taxon>
        <taxon>Candidatus Jettenia</taxon>
    </lineage>
</organism>
<feature type="transmembrane region" description="Helical" evidence="1">
    <location>
        <begin position="27"/>
        <end position="50"/>
    </location>
</feature>
<accession>A0A533QLK0</accession>
<dbReference type="AlphaFoldDB" id="A0A533QLK0"/>
<dbReference type="Proteomes" id="UP000319783">
    <property type="component" value="Unassembled WGS sequence"/>
</dbReference>